<dbReference type="InParanoid" id="D8UK39"/>
<protein>
    <submittedName>
        <fullName evidence="2">Uncharacterized protein</fullName>
    </submittedName>
</protein>
<organism evidence="3">
    <name type="scientific">Volvox carteri f. nagariensis</name>
    <dbReference type="NCBI Taxonomy" id="3068"/>
    <lineage>
        <taxon>Eukaryota</taxon>
        <taxon>Viridiplantae</taxon>
        <taxon>Chlorophyta</taxon>
        <taxon>core chlorophytes</taxon>
        <taxon>Chlorophyceae</taxon>
        <taxon>CS clade</taxon>
        <taxon>Chlamydomonadales</taxon>
        <taxon>Volvocaceae</taxon>
        <taxon>Volvox</taxon>
    </lineage>
</organism>
<name>D8UK39_VOLCA</name>
<evidence type="ECO:0000313" key="2">
    <source>
        <dbReference type="EMBL" id="EFJ39897.1"/>
    </source>
</evidence>
<dbReference type="Proteomes" id="UP000001058">
    <property type="component" value="Unassembled WGS sequence"/>
</dbReference>
<keyword evidence="1" id="KW-0732">Signal</keyword>
<evidence type="ECO:0000313" key="3">
    <source>
        <dbReference type="Proteomes" id="UP000001058"/>
    </source>
</evidence>
<sequence length="130" mass="12577">MIISILLMVIPAHGLALFAAAVAATRKQYVALEAVAFHGPLGTDIRYGVRLTSRALQEVKKGKPSTSWLLLATGGGGGESFGALGTLGGLGALGGTGALGGLGAFGELGDLGAFGGLAAGGGGDGDLGVR</sequence>
<dbReference type="GeneID" id="9625796"/>
<dbReference type="AlphaFoldDB" id="D8UK39"/>
<dbReference type="RefSeq" id="XP_002959036.1">
    <property type="nucleotide sequence ID" value="XM_002958990.1"/>
</dbReference>
<reference evidence="2 3" key="1">
    <citation type="journal article" date="2010" name="Science">
        <title>Genomic analysis of organismal complexity in the multicellular green alga Volvox carteri.</title>
        <authorList>
            <person name="Prochnik S.E."/>
            <person name="Umen J."/>
            <person name="Nedelcu A.M."/>
            <person name="Hallmann A."/>
            <person name="Miller S.M."/>
            <person name="Nishii I."/>
            <person name="Ferris P."/>
            <person name="Kuo A."/>
            <person name="Mitros T."/>
            <person name="Fritz-Laylin L.K."/>
            <person name="Hellsten U."/>
            <person name="Chapman J."/>
            <person name="Simakov O."/>
            <person name="Rensing S.A."/>
            <person name="Terry A."/>
            <person name="Pangilinan J."/>
            <person name="Kapitonov V."/>
            <person name="Jurka J."/>
            <person name="Salamov A."/>
            <person name="Shapiro H."/>
            <person name="Schmutz J."/>
            <person name="Grimwood J."/>
            <person name="Lindquist E."/>
            <person name="Lucas S."/>
            <person name="Grigoriev I.V."/>
            <person name="Schmitt R."/>
            <person name="Kirk D."/>
            <person name="Rokhsar D.S."/>
        </authorList>
    </citation>
    <scope>NUCLEOTIDE SEQUENCE [LARGE SCALE GENOMIC DNA]</scope>
    <source>
        <strain evidence="3">f. Nagariensis / Eve</strain>
    </source>
</reference>
<accession>D8UK39</accession>
<proteinExistence type="predicted"/>
<evidence type="ECO:0000256" key="1">
    <source>
        <dbReference type="SAM" id="SignalP"/>
    </source>
</evidence>
<dbReference type="EMBL" id="GL378438">
    <property type="protein sequence ID" value="EFJ39897.1"/>
    <property type="molecule type" value="Genomic_DNA"/>
</dbReference>
<keyword evidence="3" id="KW-1185">Reference proteome</keyword>
<gene>
    <name evidence="2" type="ORF">VOLCADRAFT_100395</name>
</gene>
<feature type="signal peptide" evidence="1">
    <location>
        <begin position="1"/>
        <end position="16"/>
    </location>
</feature>
<dbReference type="KEGG" id="vcn:VOLCADRAFT_100395"/>
<feature type="chain" id="PRO_5003124604" evidence="1">
    <location>
        <begin position="17"/>
        <end position="130"/>
    </location>
</feature>